<feature type="domain" description="Major facilitator superfamily (MFS) profile" evidence="7">
    <location>
        <begin position="69"/>
        <end position="526"/>
    </location>
</feature>
<evidence type="ECO:0000256" key="2">
    <source>
        <dbReference type="ARBA" id="ARBA00010992"/>
    </source>
</evidence>
<feature type="transmembrane region" description="Helical" evidence="6">
    <location>
        <begin position="337"/>
        <end position="360"/>
    </location>
</feature>
<evidence type="ECO:0000259" key="7">
    <source>
        <dbReference type="PROSITE" id="PS50850"/>
    </source>
</evidence>
<organism evidence="8 9">
    <name type="scientific">Periconia digitata</name>
    <dbReference type="NCBI Taxonomy" id="1303443"/>
    <lineage>
        <taxon>Eukaryota</taxon>
        <taxon>Fungi</taxon>
        <taxon>Dikarya</taxon>
        <taxon>Ascomycota</taxon>
        <taxon>Pezizomycotina</taxon>
        <taxon>Dothideomycetes</taxon>
        <taxon>Pleosporomycetidae</taxon>
        <taxon>Pleosporales</taxon>
        <taxon>Massarineae</taxon>
        <taxon>Periconiaceae</taxon>
        <taxon>Periconia</taxon>
    </lineage>
</organism>
<dbReference type="GO" id="GO:0016020">
    <property type="term" value="C:membrane"/>
    <property type="evidence" value="ECO:0007669"/>
    <property type="project" value="UniProtKB-SubCell"/>
</dbReference>
<dbReference type="PANTHER" id="PTHR48022">
    <property type="entry name" value="PLASTIDIC GLUCOSE TRANSPORTER 4"/>
    <property type="match status" value="1"/>
</dbReference>
<comment type="caution">
    <text evidence="8">The sequence shown here is derived from an EMBL/GenBank/DDBJ whole genome shotgun (WGS) entry which is preliminary data.</text>
</comment>
<gene>
    <name evidence="8" type="ORF">PDIGIT_LOCUS15505</name>
</gene>
<dbReference type="PROSITE" id="PS50850">
    <property type="entry name" value="MFS"/>
    <property type="match status" value="1"/>
</dbReference>
<evidence type="ECO:0000313" key="9">
    <source>
        <dbReference type="Proteomes" id="UP001152607"/>
    </source>
</evidence>
<dbReference type="Pfam" id="PF00083">
    <property type="entry name" value="Sugar_tr"/>
    <property type="match status" value="1"/>
</dbReference>
<feature type="transmembrane region" description="Helical" evidence="6">
    <location>
        <begin position="400"/>
        <end position="423"/>
    </location>
</feature>
<evidence type="ECO:0000256" key="6">
    <source>
        <dbReference type="SAM" id="Phobius"/>
    </source>
</evidence>
<keyword evidence="3 6" id="KW-0812">Transmembrane</keyword>
<feature type="transmembrane region" description="Helical" evidence="6">
    <location>
        <begin position="429"/>
        <end position="450"/>
    </location>
</feature>
<proteinExistence type="inferred from homology"/>
<evidence type="ECO:0000256" key="5">
    <source>
        <dbReference type="ARBA" id="ARBA00023136"/>
    </source>
</evidence>
<dbReference type="InterPro" id="IPR005828">
    <property type="entry name" value="MFS_sugar_transport-like"/>
</dbReference>
<dbReference type="InterPro" id="IPR036259">
    <property type="entry name" value="MFS_trans_sf"/>
</dbReference>
<evidence type="ECO:0000313" key="8">
    <source>
        <dbReference type="EMBL" id="CAI6342300.1"/>
    </source>
</evidence>
<dbReference type="PANTHER" id="PTHR48022:SF41">
    <property type="entry name" value="MAJOR FACILITATOR SUPERFAMILY (MFS) PROFILE DOMAIN-CONTAINING PROTEIN"/>
    <property type="match status" value="1"/>
</dbReference>
<dbReference type="AlphaFoldDB" id="A0A9W4UU85"/>
<dbReference type="InterPro" id="IPR020846">
    <property type="entry name" value="MFS_dom"/>
</dbReference>
<evidence type="ECO:0000256" key="1">
    <source>
        <dbReference type="ARBA" id="ARBA00004141"/>
    </source>
</evidence>
<comment type="similarity">
    <text evidence="2">Belongs to the major facilitator superfamily. Sugar transporter (TC 2.A.1.1) family.</text>
</comment>
<dbReference type="GO" id="GO:0005351">
    <property type="term" value="F:carbohydrate:proton symporter activity"/>
    <property type="evidence" value="ECO:0007669"/>
    <property type="project" value="TreeGrafter"/>
</dbReference>
<dbReference type="OrthoDB" id="6612291at2759"/>
<name>A0A9W4UU85_9PLEO</name>
<accession>A0A9W4UU85</accession>
<dbReference type="Proteomes" id="UP001152607">
    <property type="component" value="Unassembled WGS sequence"/>
</dbReference>
<feature type="transmembrane region" description="Helical" evidence="6">
    <location>
        <begin position="150"/>
        <end position="168"/>
    </location>
</feature>
<dbReference type="InterPro" id="IPR050360">
    <property type="entry name" value="MFS_Sugar_Transporters"/>
</dbReference>
<dbReference type="SUPFAM" id="SSF103473">
    <property type="entry name" value="MFS general substrate transporter"/>
    <property type="match status" value="1"/>
</dbReference>
<feature type="transmembrane region" description="Helical" evidence="6">
    <location>
        <begin position="471"/>
        <end position="492"/>
    </location>
</feature>
<protein>
    <recommendedName>
        <fullName evidence="7">Major facilitator superfamily (MFS) profile domain-containing protein</fullName>
    </recommendedName>
</protein>
<evidence type="ECO:0000256" key="4">
    <source>
        <dbReference type="ARBA" id="ARBA00022989"/>
    </source>
</evidence>
<keyword evidence="9" id="KW-1185">Reference proteome</keyword>
<dbReference type="Gene3D" id="1.20.1250.20">
    <property type="entry name" value="MFS general substrate transporter like domains"/>
    <property type="match status" value="1"/>
</dbReference>
<keyword evidence="5 6" id="KW-0472">Membrane</keyword>
<keyword evidence="4 6" id="KW-1133">Transmembrane helix</keyword>
<feature type="transmembrane region" description="Helical" evidence="6">
    <location>
        <begin position="217"/>
        <end position="238"/>
    </location>
</feature>
<feature type="transmembrane region" description="Helical" evidence="6">
    <location>
        <begin position="504"/>
        <end position="522"/>
    </location>
</feature>
<feature type="transmembrane region" description="Helical" evidence="6">
    <location>
        <begin position="66"/>
        <end position="93"/>
    </location>
</feature>
<sequence>MEMNNINKPDSSTNYKPESEMTKILSFPASQSTGKQLLNDTEEQSENLDTDANLPLRTAYRQYSKVSLWVLGLSSVVILWGYDLSVVGAIASLEPFQRDFGVFDKMVDGKEKWIIPQIWLSLWQAFPAIGQLVGAIIGGPLADSRGRRSCMLWGAILVTISILIEFLANRVPSLDGMRGVFLAGKMLQGLATALLKITTQTWISETVPVCLRGPSMAIIPAANLVGQLLGALAVFAVNGVETDMGYLITLGLQWFFCIAPFIMASTLPEPPVYLVRKQRLDDATHSIHRLFAPKNDCDKILSQLQTSEQEEASKAYSDGAPTYAECFRGANRRRTAIVIFANFLPPLFGLTLLSSASYFLQQVGMSSMYSLVFLIVGIIIGFLGNAGSTWTLSHLPRRRLTIATLLVAAVLWGGMGITGLFPAAEKSGIAAWLTAAFMMLIIFVCGLGCWSASYSIMSEVSSLRLRATSQAIGGVAAYIAAIFANFVLPYLYNPDSADLKAKTGWVFMGTSVIAAAATWAIVPEMRARSAIEIDRMFESGIPAWKTSSWVDEKGSAGRATT</sequence>
<feature type="transmembrane region" description="Helical" evidence="6">
    <location>
        <begin position="366"/>
        <end position="388"/>
    </location>
</feature>
<feature type="transmembrane region" description="Helical" evidence="6">
    <location>
        <begin position="113"/>
        <end position="138"/>
    </location>
</feature>
<dbReference type="EMBL" id="CAOQHR010000013">
    <property type="protein sequence ID" value="CAI6342300.1"/>
    <property type="molecule type" value="Genomic_DNA"/>
</dbReference>
<evidence type="ECO:0000256" key="3">
    <source>
        <dbReference type="ARBA" id="ARBA00022692"/>
    </source>
</evidence>
<comment type="subcellular location">
    <subcellularLocation>
        <location evidence="1">Membrane</location>
        <topology evidence="1">Multi-pass membrane protein</topology>
    </subcellularLocation>
</comment>
<reference evidence="8" key="1">
    <citation type="submission" date="2023-01" db="EMBL/GenBank/DDBJ databases">
        <authorList>
            <person name="Van Ghelder C."/>
            <person name="Rancurel C."/>
        </authorList>
    </citation>
    <scope>NUCLEOTIDE SEQUENCE</scope>
    <source>
        <strain evidence="8">CNCM I-4278</strain>
    </source>
</reference>